<dbReference type="Proteomes" id="UP000077115">
    <property type="component" value="Unassembled WGS sequence"/>
</dbReference>
<dbReference type="VEuPathDB" id="FungiDB:BDEG_27934"/>
<proteinExistence type="predicted"/>
<dbReference type="EMBL" id="DS022313">
    <property type="protein sequence ID" value="OAJ44733.1"/>
    <property type="molecule type" value="Genomic_DNA"/>
</dbReference>
<dbReference type="AlphaFoldDB" id="A0A177WXA5"/>
<evidence type="ECO:0000313" key="3">
    <source>
        <dbReference type="Proteomes" id="UP000077115"/>
    </source>
</evidence>
<reference evidence="2 3" key="1">
    <citation type="submission" date="2006-10" db="EMBL/GenBank/DDBJ databases">
        <title>The Genome Sequence of Batrachochytrium dendrobatidis JEL423.</title>
        <authorList>
            <consortium name="The Broad Institute Genome Sequencing Platform"/>
            <person name="Birren B."/>
            <person name="Lander E."/>
            <person name="Galagan J."/>
            <person name="Cuomo C."/>
            <person name="Devon K."/>
            <person name="Jaffe D."/>
            <person name="Butler J."/>
            <person name="Alvarez P."/>
            <person name="Gnerre S."/>
            <person name="Grabherr M."/>
            <person name="Kleber M."/>
            <person name="Mauceli E."/>
            <person name="Brockman W."/>
            <person name="Young S."/>
            <person name="LaButti K."/>
            <person name="Sykes S."/>
            <person name="DeCaprio D."/>
            <person name="Crawford M."/>
            <person name="Koehrsen M."/>
            <person name="Engels R."/>
            <person name="Montgomery P."/>
            <person name="Pearson M."/>
            <person name="Howarth C."/>
            <person name="Larson L."/>
            <person name="White J."/>
            <person name="O'Leary S."/>
            <person name="Kodira C."/>
            <person name="Zeng Q."/>
            <person name="Yandava C."/>
            <person name="Alvarado L."/>
            <person name="Longcore J."/>
            <person name="James T."/>
        </authorList>
    </citation>
    <scope>NUCLEOTIDE SEQUENCE [LARGE SCALE GENOMIC DNA]</scope>
    <source>
        <strain evidence="2 3">JEL423</strain>
    </source>
</reference>
<accession>A0A177WXA5</accession>
<organism evidence="2 3">
    <name type="scientific">Batrachochytrium dendrobatidis (strain JEL423)</name>
    <dbReference type="NCBI Taxonomy" id="403673"/>
    <lineage>
        <taxon>Eukaryota</taxon>
        <taxon>Fungi</taxon>
        <taxon>Fungi incertae sedis</taxon>
        <taxon>Chytridiomycota</taxon>
        <taxon>Chytridiomycota incertae sedis</taxon>
        <taxon>Chytridiomycetes</taxon>
        <taxon>Rhizophydiales</taxon>
        <taxon>Rhizophydiales incertae sedis</taxon>
        <taxon>Batrachochytrium</taxon>
    </lineage>
</organism>
<name>A0A177WXA5_BATDL</name>
<evidence type="ECO:0000313" key="2">
    <source>
        <dbReference type="EMBL" id="OAJ44733.1"/>
    </source>
</evidence>
<feature type="region of interest" description="Disordered" evidence="1">
    <location>
        <begin position="79"/>
        <end position="108"/>
    </location>
</feature>
<gene>
    <name evidence="2" type="ORF">BDEG_27934</name>
</gene>
<sequence length="131" mass="14013">MALAATPAINPGHEFHLQRRALELPEQDVHLFARSPIPPVIPAAQQPGGSDLSAFSPELKARIDSIVSIGDKARETLALADKKMESSGRSPLTPDEEKSTTPITGGQKLKLHILMGDQMNLQSGKGKKASK</sequence>
<evidence type="ECO:0000256" key="1">
    <source>
        <dbReference type="SAM" id="MobiDB-lite"/>
    </source>
</evidence>
<reference evidence="2 3" key="2">
    <citation type="submission" date="2016-05" db="EMBL/GenBank/DDBJ databases">
        <title>Lineage-specific infection strategies underlie the spectrum of fungal disease in amphibians.</title>
        <authorList>
            <person name="Cuomo C.A."/>
            <person name="Farrer R.A."/>
            <person name="James T."/>
            <person name="Longcore J."/>
            <person name="Birren B."/>
        </authorList>
    </citation>
    <scope>NUCLEOTIDE SEQUENCE [LARGE SCALE GENOMIC DNA]</scope>
    <source>
        <strain evidence="2 3">JEL423</strain>
    </source>
</reference>
<protein>
    <submittedName>
        <fullName evidence="2">Uncharacterized protein</fullName>
    </submittedName>
</protein>